<evidence type="ECO:0000256" key="1">
    <source>
        <dbReference type="ARBA" id="ARBA00004651"/>
    </source>
</evidence>
<dbReference type="PANTHER" id="PTHR21137:SF35">
    <property type="entry name" value="ODORANT RECEPTOR 19A-RELATED"/>
    <property type="match status" value="1"/>
</dbReference>
<protein>
    <submittedName>
        <fullName evidence="11">Odorant receptor 13a-like</fullName>
    </submittedName>
</protein>
<evidence type="ECO:0000313" key="10">
    <source>
        <dbReference type="Proteomes" id="UP000695007"/>
    </source>
</evidence>
<evidence type="ECO:0000256" key="8">
    <source>
        <dbReference type="ARBA" id="ARBA00023170"/>
    </source>
</evidence>
<proteinExistence type="predicted"/>
<evidence type="ECO:0000313" key="11">
    <source>
        <dbReference type="RefSeq" id="XP_011501817.1"/>
    </source>
</evidence>
<keyword evidence="4" id="KW-0812">Transmembrane</keyword>
<comment type="subcellular location">
    <subcellularLocation>
        <location evidence="1">Cell membrane</location>
        <topology evidence="1">Multi-pass membrane protein</topology>
    </subcellularLocation>
</comment>
<dbReference type="GO" id="GO:0005549">
    <property type="term" value="F:odorant binding"/>
    <property type="evidence" value="ECO:0007669"/>
    <property type="project" value="InterPro"/>
</dbReference>
<dbReference type="GeneID" id="105365369"/>
<evidence type="ECO:0000256" key="5">
    <source>
        <dbReference type="ARBA" id="ARBA00022725"/>
    </source>
</evidence>
<dbReference type="Proteomes" id="UP000695007">
    <property type="component" value="Unplaced"/>
</dbReference>
<organism evidence="10 11">
    <name type="scientific">Ceratosolen solmsi marchali</name>
    <dbReference type="NCBI Taxonomy" id="326594"/>
    <lineage>
        <taxon>Eukaryota</taxon>
        <taxon>Metazoa</taxon>
        <taxon>Ecdysozoa</taxon>
        <taxon>Arthropoda</taxon>
        <taxon>Hexapoda</taxon>
        <taxon>Insecta</taxon>
        <taxon>Pterygota</taxon>
        <taxon>Neoptera</taxon>
        <taxon>Endopterygota</taxon>
        <taxon>Hymenoptera</taxon>
        <taxon>Apocrita</taxon>
        <taxon>Proctotrupomorpha</taxon>
        <taxon>Chalcidoidea</taxon>
        <taxon>Agaonidae</taxon>
        <taxon>Agaoninae</taxon>
        <taxon>Ceratosolen</taxon>
    </lineage>
</organism>
<dbReference type="Pfam" id="PF02949">
    <property type="entry name" value="7tm_6"/>
    <property type="match status" value="1"/>
</dbReference>
<keyword evidence="2" id="KW-1003">Cell membrane</keyword>
<keyword evidence="7" id="KW-0472">Membrane</keyword>
<dbReference type="GO" id="GO:0005886">
    <property type="term" value="C:plasma membrane"/>
    <property type="evidence" value="ECO:0007669"/>
    <property type="project" value="UniProtKB-SubCell"/>
</dbReference>
<keyword evidence="9" id="KW-0807">Transducer</keyword>
<dbReference type="GO" id="GO:0004984">
    <property type="term" value="F:olfactory receptor activity"/>
    <property type="evidence" value="ECO:0007669"/>
    <property type="project" value="InterPro"/>
</dbReference>
<gene>
    <name evidence="11" type="primary">LOC105365369</name>
</gene>
<evidence type="ECO:0000256" key="4">
    <source>
        <dbReference type="ARBA" id="ARBA00022692"/>
    </source>
</evidence>
<keyword evidence="6" id="KW-1133">Transmembrane helix</keyword>
<evidence type="ECO:0000256" key="6">
    <source>
        <dbReference type="ARBA" id="ARBA00022989"/>
    </source>
</evidence>
<evidence type="ECO:0000256" key="7">
    <source>
        <dbReference type="ARBA" id="ARBA00023136"/>
    </source>
</evidence>
<keyword evidence="8" id="KW-0675">Receptor</keyword>
<keyword evidence="5" id="KW-0552">Olfaction</keyword>
<keyword evidence="3" id="KW-0716">Sensory transduction</keyword>
<sequence>MSQKKEKVWTYEEISSPHIMFFKIFGLVPLEKKLFNFIDAKFLRMEPIEFYLILTACGYLRSLQTRLILMSEGQNEINTNSKENPYTIELMYHEIVKCAKFHQSIMLYSEEVEDFMRSIYFVCVATNIYNISFVGISLLKETDEQSVKWFILLIWNIAQFYTYQWSPEYLLTESEAIVYGAYHLRSKLIGQHRKSDKILHFLIMRAQKPIQLTAGGYIKLSLETFTNMIKSAISLFTLLRTFDI</sequence>
<dbReference type="AlphaFoldDB" id="A0AAJ6YPD8"/>
<name>A0AAJ6YPD8_9HYME</name>
<accession>A0AAJ6YPD8</accession>
<dbReference type="GO" id="GO:0007165">
    <property type="term" value="P:signal transduction"/>
    <property type="evidence" value="ECO:0007669"/>
    <property type="project" value="UniProtKB-KW"/>
</dbReference>
<reference evidence="11" key="1">
    <citation type="submission" date="2025-08" db="UniProtKB">
        <authorList>
            <consortium name="RefSeq"/>
        </authorList>
    </citation>
    <scope>IDENTIFICATION</scope>
</reference>
<keyword evidence="10" id="KW-1185">Reference proteome</keyword>
<evidence type="ECO:0000256" key="2">
    <source>
        <dbReference type="ARBA" id="ARBA00022475"/>
    </source>
</evidence>
<dbReference type="PANTHER" id="PTHR21137">
    <property type="entry name" value="ODORANT RECEPTOR"/>
    <property type="match status" value="1"/>
</dbReference>
<evidence type="ECO:0000256" key="9">
    <source>
        <dbReference type="ARBA" id="ARBA00023224"/>
    </source>
</evidence>
<dbReference type="RefSeq" id="XP_011501817.1">
    <property type="nucleotide sequence ID" value="XM_011503515.1"/>
</dbReference>
<dbReference type="KEGG" id="csol:105365369"/>
<evidence type="ECO:0000256" key="3">
    <source>
        <dbReference type="ARBA" id="ARBA00022606"/>
    </source>
</evidence>
<dbReference type="InterPro" id="IPR004117">
    <property type="entry name" value="7tm6_olfct_rcpt"/>
</dbReference>